<feature type="region of interest" description="Disordered" evidence="1">
    <location>
        <begin position="46"/>
        <end position="69"/>
    </location>
</feature>
<reference evidence="2 3" key="1">
    <citation type="submission" date="2018-11" db="EMBL/GenBank/DDBJ databases">
        <authorList>
            <consortium name="Pathogen Informatics"/>
        </authorList>
    </citation>
    <scope>NUCLEOTIDE SEQUENCE [LARGE SCALE GENOMIC DNA]</scope>
    <source>
        <strain evidence="2 3">Zambia</strain>
    </source>
</reference>
<evidence type="ECO:0000256" key="1">
    <source>
        <dbReference type="SAM" id="MobiDB-lite"/>
    </source>
</evidence>
<evidence type="ECO:0000313" key="3">
    <source>
        <dbReference type="Proteomes" id="UP000277204"/>
    </source>
</evidence>
<organism evidence="2 3">
    <name type="scientific">Schistosoma margrebowiei</name>
    <dbReference type="NCBI Taxonomy" id="48269"/>
    <lineage>
        <taxon>Eukaryota</taxon>
        <taxon>Metazoa</taxon>
        <taxon>Spiralia</taxon>
        <taxon>Lophotrochozoa</taxon>
        <taxon>Platyhelminthes</taxon>
        <taxon>Trematoda</taxon>
        <taxon>Digenea</taxon>
        <taxon>Strigeidida</taxon>
        <taxon>Schistosomatoidea</taxon>
        <taxon>Schistosomatidae</taxon>
        <taxon>Schistosoma</taxon>
    </lineage>
</organism>
<gene>
    <name evidence="2" type="ORF">SMRZ_LOCUS7402</name>
</gene>
<proteinExistence type="predicted"/>
<protein>
    <submittedName>
        <fullName evidence="2">Uncharacterized protein</fullName>
    </submittedName>
</protein>
<dbReference type="AlphaFoldDB" id="A0A183LUC7"/>
<evidence type="ECO:0000313" key="2">
    <source>
        <dbReference type="EMBL" id="VDO76143.1"/>
    </source>
</evidence>
<keyword evidence="3" id="KW-1185">Reference proteome</keyword>
<name>A0A183LUC7_9TREM</name>
<accession>A0A183LUC7</accession>
<dbReference type="EMBL" id="UZAI01002979">
    <property type="protein sequence ID" value="VDO76143.1"/>
    <property type="molecule type" value="Genomic_DNA"/>
</dbReference>
<sequence length="88" mass="10053">MKSSTSQEKYGIQLTARNQLENSDFVDDLALLSHIHQQMQVKADSLAASSTYTKEKARSPNATRKTPNNSHLMEKLWKNWNLSCTWKA</sequence>
<dbReference type="Proteomes" id="UP000277204">
    <property type="component" value="Unassembled WGS sequence"/>
</dbReference>
<feature type="compositionally biased region" description="Polar residues" evidence="1">
    <location>
        <begin position="60"/>
        <end position="69"/>
    </location>
</feature>